<dbReference type="Pfam" id="PF07801">
    <property type="entry name" value="DUF1647"/>
    <property type="match status" value="1"/>
</dbReference>
<sequence>MLSTIFFRLLYIGLCCLWLKRDERLSLGTVYLLLLAFVVVVVVLEYRLNDETTTPDPRHSQAEVTYSTWLGKNVTIKDMIAHFYDILAQTTERPASVFGTDCGSQQACIQNCSRPLVDDPKERLMDILNSPNLTLSDQQRDLILTMGQAIPESDVIFLSASSSNHYNEMQAMFHNLHTVVLPLLPNITIVLFDIGLSEQERKMTEKHCRCHVIRFPAEKFPPHLKDNVCYSWKPLIVRAAMEKTRHMLVYQDASIRWSKQIPTVLDRAERIGIQYVRSDGLSRISLHTMRETFDYFGELPCAFAPFPELEGNNAMYRRDPFIVRAMLEPWARCALEASCMCPVSPQKVLDCRKPIADHRCHRFDQSAIGMISAKLFNKDIHRILAPDYKFIDIHRGHTMANYFKSL</sequence>
<evidence type="ECO:0000313" key="3">
    <source>
        <dbReference type="Proteomes" id="UP001497497"/>
    </source>
</evidence>
<dbReference type="Proteomes" id="UP001497497">
    <property type="component" value="Unassembled WGS sequence"/>
</dbReference>
<dbReference type="EMBL" id="CAXITT010000523">
    <property type="protein sequence ID" value="CAL1543070.1"/>
    <property type="molecule type" value="Genomic_DNA"/>
</dbReference>
<dbReference type="InterPro" id="IPR012444">
    <property type="entry name" value="DUF1647"/>
</dbReference>
<accession>A0AAV2I8F6</accession>
<feature type="transmembrane region" description="Helical" evidence="1">
    <location>
        <begin position="30"/>
        <end position="48"/>
    </location>
</feature>
<keyword evidence="1" id="KW-0812">Transmembrane</keyword>
<organism evidence="2 3">
    <name type="scientific">Lymnaea stagnalis</name>
    <name type="common">Great pond snail</name>
    <name type="synonym">Helix stagnalis</name>
    <dbReference type="NCBI Taxonomy" id="6523"/>
    <lineage>
        <taxon>Eukaryota</taxon>
        <taxon>Metazoa</taxon>
        <taxon>Spiralia</taxon>
        <taxon>Lophotrochozoa</taxon>
        <taxon>Mollusca</taxon>
        <taxon>Gastropoda</taxon>
        <taxon>Heterobranchia</taxon>
        <taxon>Euthyneura</taxon>
        <taxon>Panpulmonata</taxon>
        <taxon>Hygrophila</taxon>
        <taxon>Lymnaeoidea</taxon>
        <taxon>Lymnaeidae</taxon>
        <taxon>Lymnaea</taxon>
    </lineage>
</organism>
<name>A0AAV2I8F6_LYMST</name>
<comment type="caution">
    <text evidence="2">The sequence shown here is derived from an EMBL/GenBank/DDBJ whole genome shotgun (WGS) entry which is preliminary data.</text>
</comment>
<dbReference type="PANTHER" id="PTHR31389:SF4">
    <property type="entry name" value="LD39211P"/>
    <property type="match status" value="1"/>
</dbReference>
<reference evidence="2 3" key="1">
    <citation type="submission" date="2024-04" db="EMBL/GenBank/DDBJ databases">
        <authorList>
            <consortium name="Genoscope - CEA"/>
            <person name="William W."/>
        </authorList>
    </citation>
    <scope>NUCLEOTIDE SEQUENCE [LARGE SCALE GENOMIC DNA]</scope>
</reference>
<dbReference type="PANTHER" id="PTHR31389">
    <property type="entry name" value="LD39211P"/>
    <property type="match status" value="1"/>
</dbReference>
<protein>
    <submittedName>
        <fullName evidence="2">Uncharacterized protein</fullName>
    </submittedName>
</protein>
<gene>
    <name evidence="2" type="ORF">GSLYS_00016604001</name>
</gene>
<dbReference type="AlphaFoldDB" id="A0AAV2I8F6"/>
<evidence type="ECO:0000313" key="2">
    <source>
        <dbReference type="EMBL" id="CAL1543070.1"/>
    </source>
</evidence>
<keyword evidence="1" id="KW-0472">Membrane</keyword>
<keyword evidence="3" id="KW-1185">Reference proteome</keyword>
<proteinExistence type="predicted"/>
<evidence type="ECO:0000256" key="1">
    <source>
        <dbReference type="SAM" id="Phobius"/>
    </source>
</evidence>
<keyword evidence="1" id="KW-1133">Transmembrane helix</keyword>